<sequence length="70" mass="7595">MISDPYPLSNESAGDNEGDINGIPAHNNSVEPFKKASSAPTRCRIHGDANLKFPPPDLCELGFAKVQRRC</sequence>
<evidence type="ECO:0000313" key="2">
    <source>
        <dbReference type="EnsemblPlants" id="MELO3C032935.2.1"/>
    </source>
</evidence>
<name>A0A9I9EFA2_CUCME</name>
<protein>
    <submittedName>
        <fullName evidence="2">Uncharacterized protein</fullName>
    </submittedName>
</protein>
<accession>A0A9I9EFA2</accession>
<reference evidence="2" key="1">
    <citation type="submission" date="2023-03" db="UniProtKB">
        <authorList>
            <consortium name="EnsemblPlants"/>
        </authorList>
    </citation>
    <scope>IDENTIFICATION</scope>
</reference>
<evidence type="ECO:0000256" key="1">
    <source>
        <dbReference type="SAM" id="MobiDB-lite"/>
    </source>
</evidence>
<feature type="region of interest" description="Disordered" evidence="1">
    <location>
        <begin position="1"/>
        <end position="35"/>
    </location>
</feature>
<organism evidence="2">
    <name type="scientific">Cucumis melo</name>
    <name type="common">Muskmelon</name>
    <dbReference type="NCBI Taxonomy" id="3656"/>
    <lineage>
        <taxon>Eukaryota</taxon>
        <taxon>Viridiplantae</taxon>
        <taxon>Streptophyta</taxon>
        <taxon>Embryophyta</taxon>
        <taxon>Tracheophyta</taxon>
        <taxon>Spermatophyta</taxon>
        <taxon>Magnoliopsida</taxon>
        <taxon>eudicotyledons</taxon>
        <taxon>Gunneridae</taxon>
        <taxon>Pentapetalae</taxon>
        <taxon>rosids</taxon>
        <taxon>fabids</taxon>
        <taxon>Cucurbitales</taxon>
        <taxon>Cucurbitaceae</taxon>
        <taxon>Benincaseae</taxon>
        <taxon>Cucumis</taxon>
    </lineage>
</organism>
<proteinExistence type="predicted"/>
<dbReference type="Gramene" id="MELO3C032935.2.1">
    <property type="protein sequence ID" value="MELO3C032935.2.1"/>
    <property type="gene ID" value="MELO3C032935.2"/>
</dbReference>
<dbReference type="EnsemblPlants" id="MELO3C032935.2.1">
    <property type="protein sequence ID" value="MELO3C032935.2.1"/>
    <property type="gene ID" value="MELO3C032935.2"/>
</dbReference>
<dbReference type="AlphaFoldDB" id="A0A9I9EFA2"/>